<reference evidence="7 8" key="1">
    <citation type="submission" date="2018-08" db="EMBL/GenBank/DDBJ databases">
        <title>A genome reference for cultivated species of the human gut microbiota.</title>
        <authorList>
            <person name="Zou Y."/>
            <person name="Xue W."/>
            <person name="Luo G."/>
        </authorList>
    </citation>
    <scope>NUCLEOTIDE SEQUENCE [LARGE SCALE GENOMIC DNA]</scope>
    <source>
        <strain evidence="7 8">AM23-23AC</strain>
    </source>
</reference>
<evidence type="ECO:0000256" key="1">
    <source>
        <dbReference type="ARBA" id="ARBA00004196"/>
    </source>
</evidence>
<evidence type="ECO:0000313" key="7">
    <source>
        <dbReference type="EMBL" id="RHF83236.1"/>
    </source>
</evidence>
<evidence type="ECO:0000256" key="5">
    <source>
        <dbReference type="SAM" id="SignalP"/>
    </source>
</evidence>
<evidence type="ECO:0000259" key="6">
    <source>
        <dbReference type="Pfam" id="PF13407"/>
    </source>
</evidence>
<feature type="region of interest" description="Disordered" evidence="4">
    <location>
        <begin position="26"/>
        <end position="49"/>
    </location>
</feature>
<evidence type="ECO:0000256" key="3">
    <source>
        <dbReference type="ARBA" id="ARBA00022729"/>
    </source>
</evidence>
<dbReference type="SUPFAM" id="SSF53822">
    <property type="entry name" value="Periplasmic binding protein-like I"/>
    <property type="match status" value="1"/>
</dbReference>
<accession>A0A414QR22</accession>
<proteinExistence type="inferred from homology"/>
<dbReference type="Pfam" id="PF13407">
    <property type="entry name" value="Peripla_BP_4"/>
    <property type="match status" value="1"/>
</dbReference>
<gene>
    <name evidence="7" type="ORF">DW654_10850</name>
</gene>
<evidence type="ECO:0000256" key="4">
    <source>
        <dbReference type="SAM" id="MobiDB-lite"/>
    </source>
</evidence>
<dbReference type="InterPro" id="IPR025997">
    <property type="entry name" value="SBP_2_dom"/>
</dbReference>
<feature type="compositionally biased region" description="Polar residues" evidence="4">
    <location>
        <begin position="26"/>
        <end position="48"/>
    </location>
</feature>
<feature type="domain" description="Periplasmic binding protein" evidence="6">
    <location>
        <begin position="52"/>
        <end position="313"/>
    </location>
</feature>
<dbReference type="EMBL" id="QRHP01000012">
    <property type="protein sequence ID" value="RHF83236.1"/>
    <property type="molecule type" value="Genomic_DNA"/>
</dbReference>
<dbReference type="Proteomes" id="UP000283701">
    <property type="component" value="Unassembled WGS sequence"/>
</dbReference>
<dbReference type="RefSeq" id="WP_118203454.1">
    <property type="nucleotide sequence ID" value="NZ_QRHP01000012.1"/>
</dbReference>
<feature type="signal peptide" evidence="5">
    <location>
        <begin position="1"/>
        <end position="19"/>
    </location>
</feature>
<evidence type="ECO:0000313" key="8">
    <source>
        <dbReference type="Proteomes" id="UP000283701"/>
    </source>
</evidence>
<name>A0A414QR22_9FIRM</name>
<comment type="caution">
    <text evidence="7">The sequence shown here is derived from an EMBL/GenBank/DDBJ whole genome shotgun (WGS) entry which is preliminary data.</text>
</comment>
<dbReference type="InterPro" id="IPR028082">
    <property type="entry name" value="Peripla_BP_I"/>
</dbReference>
<dbReference type="GO" id="GO:0030313">
    <property type="term" value="C:cell envelope"/>
    <property type="evidence" value="ECO:0007669"/>
    <property type="project" value="UniProtKB-SubCell"/>
</dbReference>
<sequence>MKKLLATLLCATTMTLSVAACGSAESSSTQKDEGTASTQSAENSQNTDGFKIGFTDNYNGNSYHQAMEKYMTEAADKLKADGQIGELTIVEANQDAATQISQIEDFIMQEYDLIVVDPCSTSSLNSAVQEACDAGIPVLIINDGPIDLENDLLYQLNFDFVDLAETLTRNVCEKIGGSGSIIELRGTAGTTCDTEMHQGVLNALADYPDVEVVAEIYTDWTGSKAQSELNSVLPTLSQVDGLVTQGGDAYAAVQAFVSAGYEDIPVIAGDNRGSFLKWWANEAPEGYDTISGACNPWDGAIAMYIAVDILNGENVANVMNCPFGYVKADNVSEYADMADDDVAATTYEWDVIKSDIESGK</sequence>
<feature type="chain" id="PRO_5019491219" evidence="5">
    <location>
        <begin position="20"/>
        <end position="360"/>
    </location>
</feature>
<dbReference type="AlphaFoldDB" id="A0A414QR22"/>
<comment type="subcellular location">
    <subcellularLocation>
        <location evidence="1">Cell envelope</location>
    </subcellularLocation>
</comment>
<evidence type="ECO:0000256" key="2">
    <source>
        <dbReference type="ARBA" id="ARBA00007639"/>
    </source>
</evidence>
<keyword evidence="3 5" id="KW-0732">Signal</keyword>
<dbReference type="PANTHER" id="PTHR46847">
    <property type="entry name" value="D-ALLOSE-BINDING PERIPLASMIC PROTEIN-RELATED"/>
    <property type="match status" value="1"/>
</dbReference>
<dbReference type="PANTHER" id="PTHR46847:SF1">
    <property type="entry name" value="D-ALLOSE-BINDING PERIPLASMIC PROTEIN-RELATED"/>
    <property type="match status" value="1"/>
</dbReference>
<dbReference type="PROSITE" id="PS51257">
    <property type="entry name" value="PROKAR_LIPOPROTEIN"/>
    <property type="match status" value="1"/>
</dbReference>
<dbReference type="GO" id="GO:0030246">
    <property type="term" value="F:carbohydrate binding"/>
    <property type="evidence" value="ECO:0007669"/>
    <property type="project" value="UniProtKB-ARBA"/>
</dbReference>
<organism evidence="7 8">
    <name type="scientific">Roseburia inulinivorans</name>
    <dbReference type="NCBI Taxonomy" id="360807"/>
    <lineage>
        <taxon>Bacteria</taxon>
        <taxon>Bacillati</taxon>
        <taxon>Bacillota</taxon>
        <taxon>Clostridia</taxon>
        <taxon>Lachnospirales</taxon>
        <taxon>Lachnospiraceae</taxon>
        <taxon>Roseburia</taxon>
    </lineage>
</organism>
<dbReference type="Gene3D" id="3.40.50.2300">
    <property type="match status" value="2"/>
</dbReference>
<comment type="similarity">
    <text evidence="2">Belongs to the bacterial solute-binding protein 2 family.</text>
</comment>
<protein>
    <submittedName>
        <fullName evidence="7">Sugar ABC transporter substrate-binding protein</fullName>
    </submittedName>
</protein>